<evidence type="ECO:0000313" key="2">
    <source>
        <dbReference type="EMBL" id="CAK1546134.1"/>
    </source>
</evidence>
<evidence type="ECO:0008006" key="4">
    <source>
        <dbReference type="Google" id="ProtNLM"/>
    </source>
</evidence>
<gene>
    <name evidence="2" type="ORF">LNINA_LOCUS5732</name>
</gene>
<keyword evidence="3" id="KW-1185">Reference proteome</keyword>
<feature type="region of interest" description="Disordered" evidence="1">
    <location>
        <begin position="58"/>
        <end position="82"/>
    </location>
</feature>
<organism evidence="2 3">
    <name type="scientific">Leptosia nina</name>
    <dbReference type="NCBI Taxonomy" id="320188"/>
    <lineage>
        <taxon>Eukaryota</taxon>
        <taxon>Metazoa</taxon>
        <taxon>Ecdysozoa</taxon>
        <taxon>Arthropoda</taxon>
        <taxon>Hexapoda</taxon>
        <taxon>Insecta</taxon>
        <taxon>Pterygota</taxon>
        <taxon>Neoptera</taxon>
        <taxon>Endopterygota</taxon>
        <taxon>Lepidoptera</taxon>
        <taxon>Glossata</taxon>
        <taxon>Ditrysia</taxon>
        <taxon>Papilionoidea</taxon>
        <taxon>Pieridae</taxon>
        <taxon>Pierinae</taxon>
        <taxon>Leptosia</taxon>
    </lineage>
</organism>
<reference evidence="2 3" key="1">
    <citation type="submission" date="2023-11" db="EMBL/GenBank/DDBJ databases">
        <authorList>
            <person name="Okamura Y."/>
        </authorList>
    </citation>
    <scope>NUCLEOTIDE SEQUENCE [LARGE SCALE GENOMIC DNA]</scope>
</reference>
<protein>
    <recommendedName>
        <fullName evidence="4">C2H2-type domain-containing protein</fullName>
    </recommendedName>
</protein>
<evidence type="ECO:0000313" key="3">
    <source>
        <dbReference type="Proteomes" id="UP001497472"/>
    </source>
</evidence>
<dbReference type="Proteomes" id="UP001497472">
    <property type="component" value="Unassembled WGS sequence"/>
</dbReference>
<dbReference type="AlphaFoldDB" id="A0AAV1JCA7"/>
<name>A0AAV1JCA7_9NEOP</name>
<accession>A0AAV1JCA7</accession>
<proteinExistence type="predicted"/>
<comment type="caution">
    <text evidence="2">The sequence shown here is derived from an EMBL/GenBank/DDBJ whole genome shotgun (WGS) entry which is preliminary data.</text>
</comment>
<sequence>MSKGVDMVSNSVVEVIESEICDEPVFDSQYDDDLYNICESFESKTEIGPVPENLVKRAAEDEPSNNSKRQKCDNGDVTDATAGDEKVKCPSCQILVRKKYFATHSRSKLHKSNVSKLHNTIKVCVESACGKRVISYKMNEKSFDHFDAPEVFLNSVKNEIMVLIQKSIEKYTVLK</sequence>
<dbReference type="EMBL" id="CAVLEF010000007">
    <property type="protein sequence ID" value="CAK1546134.1"/>
    <property type="molecule type" value="Genomic_DNA"/>
</dbReference>
<evidence type="ECO:0000256" key="1">
    <source>
        <dbReference type="SAM" id="MobiDB-lite"/>
    </source>
</evidence>